<dbReference type="GO" id="GO:0070273">
    <property type="term" value="F:phosphatidylinositol-4-phosphate binding"/>
    <property type="evidence" value="ECO:0007669"/>
    <property type="project" value="InterPro"/>
</dbReference>
<keyword evidence="6" id="KW-1185">Reference proteome</keyword>
<gene>
    <name evidence="5" type="ORF">SAMN05661093_01140</name>
</gene>
<dbReference type="EMBL" id="FWXV01000001">
    <property type="protein sequence ID" value="SMC64526.1"/>
    <property type="molecule type" value="Genomic_DNA"/>
</dbReference>
<evidence type="ECO:0000256" key="3">
    <source>
        <dbReference type="ARBA" id="ARBA00023121"/>
    </source>
</evidence>
<evidence type="ECO:0000256" key="4">
    <source>
        <dbReference type="ARBA" id="ARBA00023136"/>
    </source>
</evidence>
<evidence type="ECO:0000313" key="5">
    <source>
        <dbReference type="EMBL" id="SMC64526.1"/>
    </source>
</evidence>
<dbReference type="AlphaFoldDB" id="A0A1W2AV06"/>
<comment type="subcellular location">
    <subcellularLocation>
        <location evidence="1">Golgi apparatus membrane</location>
        <topology evidence="1">Peripheral membrane protein</topology>
        <orientation evidence="1">Cytoplasmic side</orientation>
    </subcellularLocation>
</comment>
<proteinExistence type="predicted"/>
<sequence>MLTAHDLLLLVLDDETGRITPGVSEPDKAMAGAVLVDLAARGLVDVTDKGRLVMLSAEPPTEPVLRRGLAVVEEFDGRKPEAALGRLAKGLREQLAGELVDGGILRREEHKVMGLFRTNRLPANNNSYESEMRSRLSLVLSGERQPDARTGPLIALLHAMDAVTKVLVVGDKKTAKRRAKEIAQGDWAATAVRKAVQAMQAAVIASVVVASTAASS</sequence>
<keyword evidence="2" id="KW-0333">Golgi apparatus</keyword>
<name>A0A1W2AV06_KIBAR</name>
<dbReference type="OrthoDB" id="4962633at2"/>
<dbReference type="InterPro" id="IPR038261">
    <property type="entry name" value="GPP34-like_sf"/>
</dbReference>
<keyword evidence="4" id="KW-0472">Membrane</keyword>
<evidence type="ECO:0000313" key="6">
    <source>
        <dbReference type="Proteomes" id="UP000192674"/>
    </source>
</evidence>
<evidence type="ECO:0000256" key="1">
    <source>
        <dbReference type="ARBA" id="ARBA00004255"/>
    </source>
</evidence>
<dbReference type="Proteomes" id="UP000192674">
    <property type="component" value="Unassembled WGS sequence"/>
</dbReference>
<protein>
    <submittedName>
        <fullName evidence="5">Golgi phosphoprotein 3 (GPP34)</fullName>
    </submittedName>
</protein>
<keyword evidence="3" id="KW-0446">Lipid-binding</keyword>
<organism evidence="5 6">
    <name type="scientific">Kibdelosporangium aridum</name>
    <dbReference type="NCBI Taxonomy" id="2030"/>
    <lineage>
        <taxon>Bacteria</taxon>
        <taxon>Bacillati</taxon>
        <taxon>Actinomycetota</taxon>
        <taxon>Actinomycetes</taxon>
        <taxon>Pseudonocardiales</taxon>
        <taxon>Pseudonocardiaceae</taxon>
        <taxon>Kibdelosporangium</taxon>
    </lineage>
</organism>
<dbReference type="GO" id="GO:0012505">
    <property type="term" value="C:endomembrane system"/>
    <property type="evidence" value="ECO:0007669"/>
    <property type="project" value="UniProtKB-ARBA"/>
</dbReference>
<evidence type="ECO:0000256" key="2">
    <source>
        <dbReference type="ARBA" id="ARBA00023034"/>
    </source>
</evidence>
<dbReference type="RefSeq" id="WP_084424938.1">
    <property type="nucleotide sequence ID" value="NZ_FWXV01000001.1"/>
</dbReference>
<dbReference type="InterPro" id="IPR008628">
    <property type="entry name" value="GPP34-like"/>
</dbReference>
<dbReference type="GO" id="GO:0005737">
    <property type="term" value="C:cytoplasm"/>
    <property type="evidence" value="ECO:0007669"/>
    <property type="project" value="UniProtKB-ARBA"/>
</dbReference>
<accession>A0A1W2AV06</accession>
<dbReference type="Pfam" id="PF05719">
    <property type="entry name" value="GPP34"/>
    <property type="match status" value="1"/>
</dbReference>
<reference evidence="5 6" key="1">
    <citation type="submission" date="2017-04" db="EMBL/GenBank/DDBJ databases">
        <authorList>
            <person name="Afonso C.L."/>
            <person name="Miller P.J."/>
            <person name="Scott M.A."/>
            <person name="Spackman E."/>
            <person name="Goraichik I."/>
            <person name="Dimitrov K.M."/>
            <person name="Suarez D.L."/>
            <person name="Swayne D.E."/>
        </authorList>
    </citation>
    <scope>NUCLEOTIDE SEQUENCE [LARGE SCALE GENOMIC DNA]</scope>
    <source>
        <strain evidence="5 6">DSM 43828</strain>
    </source>
</reference>
<dbReference type="Gene3D" id="1.10.3630.10">
    <property type="entry name" value="yeast vps74-n-term truncation variant domain like"/>
    <property type="match status" value="1"/>
</dbReference>